<name>A0A812LYZ0_9DINO</name>
<feature type="region of interest" description="Disordered" evidence="1">
    <location>
        <begin position="1"/>
        <end position="34"/>
    </location>
</feature>
<dbReference type="AlphaFoldDB" id="A0A812LYZ0"/>
<proteinExistence type="predicted"/>
<comment type="caution">
    <text evidence="2">The sequence shown here is derived from an EMBL/GenBank/DDBJ whole genome shotgun (WGS) entry which is preliminary data.</text>
</comment>
<protein>
    <submittedName>
        <fullName evidence="2">CRTISO protein</fullName>
    </submittedName>
</protein>
<evidence type="ECO:0000313" key="2">
    <source>
        <dbReference type="EMBL" id="CAE7252453.1"/>
    </source>
</evidence>
<keyword evidence="3" id="KW-1185">Reference proteome</keyword>
<dbReference type="OrthoDB" id="7777654at2759"/>
<evidence type="ECO:0000256" key="1">
    <source>
        <dbReference type="SAM" id="MobiDB-lite"/>
    </source>
</evidence>
<dbReference type="Proteomes" id="UP000601435">
    <property type="component" value="Unassembled WGS sequence"/>
</dbReference>
<gene>
    <name evidence="2" type="primary">CRTISO</name>
    <name evidence="2" type="ORF">SNEC2469_LOCUS5308</name>
</gene>
<reference evidence="2" key="1">
    <citation type="submission" date="2021-02" db="EMBL/GenBank/DDBJ databases">
        <authorList>
            <person name="Dougan E. K."/>
            <person name="Rhodes N."/>
            <person name="Thang M."/>
            <person name="Chan C."/>
        </authorList>
    </citation>
    <scope>NUCLEOTIDE SEQUENCE</scope>
</reference>
<dbReference type="EMBL" id="CAJNJA010009965">
    <property type="protein sequence ID" value="CAE7252453.1"/>
    <property type="molecule type" value="Genomic_DNA"/>
</dbReference>
<dbReference type="Gene3D" id="3.50.50.60">
    <property type="entry name" value="FAD/NAD(P)-binding domain"/>
    <property type="match status" value="1"/>
</dbReference>
<sequence length="611" mass="67408">MLLRPARPTTPAEWNTSPHHVGNPRWNRHVSASSTPSRASLDRVAASLVVSVAATCSRKGLQFCRSRSSTSGLGGACHTFTEKVADIGEFHFESGPSLYSGLSLEASPSQLKHVFQIIGKEPEWITYDRWNAFLPEGEVNVAVGYKEVVKKLLPRFGGPDAVSQWQELMAELKPMSEALYNSPPFGALRDDPFAPITLGRYTRRLLPLLFGIPGGAARLSQPFEAFLNEAGVTDDFVRNYLSLFSFLLQGLPSYGSPTSMMAYMMADLYRKGGTCLDYPKGGSESIVQALVDGIKETSPSGKVLTKAHVEEILVENGRASGVRLRNGSKIRAREAVVCGTDIGVAKGLVKAEVPELASFFEEQWSSFEPLKSFIHVHMAFRGQGLPRRHCPEFPAQWGVVNHWADLEAPRNCVLVSVPSLLDTFAPEGYHSLHAYTPATEPWEDWQGLSPEQYQQKKKEAGDFLISAIERQELSRPGSRPSLGHRLAPRRFLRKPKGAYGWRVVPSVSQKAFSVARCYREWRPLSSERREISDSPSIAERAASRRAAEFACSEGACRLQPSRAHDTPSRTGTFGHQSSAPAASFFRISESFQDCTSAETPPILESEFPPQP</sequence>
<organism evidence="2 3">
    <name type="scientific">Symbiodinium necroappetens</name>
    <dbReference type="NCBI Taxonomy" id="1628268"/>
    <lineage>
        <taxon>Eukaryota</taxon>
        <taxon>Sar</taxon>
        <taxon>Alveolata</taxon>
        <taxon>Dinophyceae</taxon>
        <taxon>Suessiales</taxon>
        <taxon>Symbiodiniaceae</taxon>
        <taxon>Symbiodinium</taxon>
    </lineage>
</organism>
<dbReference type="PANTHER" id="PTHR46313:SF3">
    <property type="entry name" value="PROLYCOPENE ISOMERASE, CHLOROPLASTIC"/>
    <property type="match status" value="1"/>
</dbReference>
<accession>A0A812LYZ0</accession>
<dbReference type="InterPro" id="IPR036188">
    <property type="entry name" value="FAD/NAD-bd_sf"/>
</dbReference>
<dbReference type="GO" id="GO:0016116">
    <property type="term" value="P:carotenoid metabolic process"/>
    <property type="evidence" value="ECO:0007669"/>
    <property type="project" value="InterPro"/>
</dbReference>
<dbReference type="PANTHER" id="PTHR46313">
    <property type="match status" value="1"/>
</dbReference>
<dbReference type="InterPro" id="IPR045892">
    <property type="entry name" value="CrtISO-like"/>
</dbReference>
<evidence type="ECO:0000313" key="3">
    <source>
        <dbReference type="Proteomes" id="UP000601435"/>
    </source>
</evidence>
<dbReference type="SUPFAM" id="SSF51905">
    <property type="entry name" value="FAD/NAD(P)-binding domain"/>
    <property type="match status" value="1"/>
</dbReference>
<dbReference type="Gene3D" id="3.90.660.50">
    <property type="match status" value="1"/>
</dbReference>